<keyword evidence="2" id="KW-1185">Reference proteome</keyword>
<accession>A0A4C1VR13</accession>
<dbReference type="AlphaFoldDB" id="A0A4C1VR13"/>
<evidence type="ECO:0000313" key="2">
    <source>
        <dbReference type="Proteomes" id="UP000299102"/>
    </source>
</evidence>
<protein>
    <submittedName>
        <fullName evidence="1">Uncharacterized protein</fullName>
    </submittedName>
</protein>
<dbReference type="EMBL" id="BGZK01000378">
    <property type="protein sequence ID" value="GBP40255.1"/>
    <property type="molecule type" value="Genomic_DNA"/>
</dbReference>
<evidence type="ECO:0000313" key="1">
    <source>
        <dbReference type="EMBL" id="GBP40255.1"/>
    </source>
</evidence>
<gene>
    <name evidence="1" type="ORF">EVAR_37658_1</name>
</gene>
<dbReference type="Proteomes" id="UP000299102">
    <property type="component" value="Unassembled WGS sequence"/>
</dbReference>
<comment type="caution">
    <text evidence="1">The sequence shown here is derived from an EMBL/GenBank/DDBJ whole genome shotgun (WGS) entry which is preliminary data.</text>
</comment>
<name>A0A4C1VR13_EUMVA</name>
<sequence length="97" mass="11137">MIDQKVHRRRGLELEATIATRLKKGLPYCGRRPAVAEHCRYGRTPYNGRAGRTTRVDARPVKIARRGHLGNPAVDVQWLKPAKAWKIWRRRRGSGGR</sequence>
<reference evidence="1 2" key="1">
    <citation type="journal article" date="2019" name="Commun. Biol.">
        <title>The bagworm genome reveals a unique fibroin gene that provides high tensile strength.</title>
        <authorList>
            <person name="Kono N."/>
            <person name="Nakamura H."/>
            <person name="Ohtoshi R."/>
            <person name="Tomita M."/>
            <person name="Numata K."/>
            <person name="Arakawa K."/>
        </authorList>
    </citation>
    <scope>NUCLEOTIDE SEQUENCE [LARGE SCALE GENOMIC DNA]</scope>
</reference>
<proteinExistence type="predicted"/>
<organism evidence="1 2">
    <name type="scientific">Eumeta variegata</name>
    <name type="common">Bagworm moth</name>
    <name type="synonym">Eumeta japonica</name>
    <dbReference type="NCBI Taxonomy" id="151549"/>
    <lineage>
        <taxon>Eukaryota</taxon>
        <taxon>Metazoa</taxon>
        <taxon>Ecdysozoa</taxon>
        <taxon>Arthropoda</taxon>
        <taxon>Hexapoda</taxon>
        <taxon>Insecta</taxon>
        <taxon>Pterygota</taxon>
        <taxon>Neoptera</taxon>
        <taxon>Endopterygota</taxon>
        <taxon>Lepidoptera</taxon>
        <taxon>Glossata</taxon>
        <taxon>Ditrysia</taxon>
        <taxon>Tineoidea</taxon>
        <taxon>Psychidae</taxon>
        <taxon>Oiketicinae</taxon>
        <taxon>Eumeta</taxon>
    </lineage>
</organism>